<proteinExistence type="inferred from homology"/>
<evidence type="ECO:0008006" key="4">
    <source>
        <dbReference type="Google" id="ProtNLM"/>
    </source>
</evidence>
<keyword evidence="3" id="KW-1185">Reference proteome</keyword>
<dbReference type="EnsemblPlants" id="AUR62012064-RA">
    <property type="protein sequence ID" value="AUR62012064-RA:cds"/>
    <property type="gene ID" value="AUR62012064"/>
</dbReference>
<reference evidence="2" key="1">
    <citation type="journal article" date="2017" name="Nature">
        <title>The genome of Chenopodium quinoa.</title>
        <authorList>
            <person name="Jarvis D.E."/>
            <person name="Ho Y.S."/>
            <person name="Lightfoot D.J."/>
            <person name="Schmoeckel S.M."/>
            <person name="Li B."/>
            <person name="Borm T.J.A."/>
            <person name="Ohyanagi H."/>
            <person name="Mineta K."/>
            <person name="Michell C.T."/>
            <person name="Saber N."/>
            <person name="Kharbatia N.M."/>
            <person name="Rupper R.R."/>
            <person name="Sharp A.R."/>
            <person name="Dally N."/>
            <person name="Boughton B.A."/>
            <person name="Woo Y.H."/>
            <person name="Gao G."/>
            <person name="Schijlen E.G.W.M."/>
            <person name="Guo X."/>
            <person name="Momin A.A."/>
            <person name="Negrao S."/>
            <person name="Al-Babili S."/>
            <person name="Gehring C."/>
            <person name="Roessner U."/>
            <person name="Jung C."/>
            <person name="Murphy K."/>
            <person name="Arold S.T."/>
            <person name="Gojobori T."/>
            <person name="van der Linden C.G."/>
            <person name="van Loo E.N."/>
            <person name="Jellen E.N."/>
            <person name="Maughan P.J."/>
            <person name="Tester M."/>
        </authorList>
    </citation>
    <scope>NUCLEOTIDE SEQUENCE [LARGE SCALE GENOMIC DNA]</scope>
    <source>
        <strain evidence="2">cv. PI 614886</strain>
    </source>
</reference>
<dbReference type="Pfam" id="PF05600">
    <property type="entry name" value="CDK5RAP3"/>
    <property type="match status" value="1"/>
</dbReference>
<dbReference type="OMA" id="RHLNDNI"/>
<name>A0A803LFV8_CHEQI</name>
<dbReference type="Gramene" id="AUR62012064-RA">
    <property type="protein sequence ID" value="AUR62012064-RA:cds"/>
    <property type="gene ID" value="AUR62012064"/>
</dbReference>
<dbReference type="GO" id="GO:0140501">
    <property type="term" value="P:positive regulation of reticulophagy"/>
    <property type="evidence" value="ECO:0007669"/>
    <property type="project" value="EnsemblPlants"/>
</dbReference>
<dbReference type="PANTHER" id="PTHR14894:SF0">
    <property type="entry name" value="CDK5 REGULATORY SUBUNIT-ASSOCIATED PROTEIN 3"/>
    <property type="match status" value="1"/>
</dbReference>
<protein>
    <recommendedName>
        <fullName evidence="4">CDK5RAP3-like protein</fullName>
    </recommendedName>
</protein>
<sequence>MQSQEDIQNLPIDISFSRLGEWLVDRKRIPGDWRKRLSAIRAKISSAFASLPKDIDPYFHTLDSEGIDYLEAKKIYEILLRTNPESRNIFGRLSGAAGVWEAIVQAYEKDHVFLGEAAQTMAQNANYEIPYLKKQVQKTQQQFAELDRKEADIKRSAASSAAKYAEACQELGLQGNNVRLELLGSATKSLPSIFSNIMEVVSGDSVAQAIEYYSSIVTELHTNKDCTSGIVVQNLRNIIENPPTLSVSVGSDLVESTNAVSNLNEHSDTCGTMSTGADGIDWDITLDSSQIDWDIGTVEETDDAANGLGPYEIINAEEFLQDSSAIESEKFGQAAPSGGGSIDVEVSEISWDYSVDNSQLEAMEDSDTHIAKEAQTPALNTLADAQVSGDRSPLLETEYRNKILDDLFEIKAFLNQRLMELKNEETLSLQHQVQAVAPFVLQQYSTDNIQKMLSDISMAISLLTKKKTRDLIMILNSRRFLDRLVQNLEEKKHHEVKLKDGLKDLSAKRMELQNSMASSWPKQVSIVCSVSSAML</sequence>
<comment type="similarity">
    <text evidence="1">Belongs to the CDK5RAP3 family.</text>
</comment>
<dbReference type="PANTHER" id="PTHR14894">
    <property type="entry name" value="CDK5 REGULATORY SUBUNIT-ASSOCIATED PROTEIN 3"/>
    <property type="match status" value="1"/>
</dbReference>
<evidence type="ECO:0000313" key="3">
    <source>
        <dbReference type="Proteomes" id="UP000596660"/>
    </source>
</evidence>
<dbReference type="Proteomes" id="UP000596660">
    <property type="component" value="Unplaced"/>
</dbReference>
<accession>A0A803LFV8</accession>
<dbReference type="InterPro" id="IPR008491">
    <property type="entry name" value="CDK5RAP3"/>
</dbReference>
<dbReference type="GO" id="GO:0072344">
    <property type="term" value="P:rescue of stalled ribosome"/>
    <property type="evidence" value="ECO:0007669"/>
    <property type="project" value="EnsemblPlants"/>
</dbReference>
<dbReference type="GO" id="GO:0012505">
    <property type="term" value="C:endomembrane system"/>
    <property type="evidence" value="ECO:0007669"/>
    <property type="project" value="TreeGrafter"/>
</dbReference>
<reference evidence="2" key="2">
    <citation type="submission" date="2021-03" db="UniProtKB">
        <authorList>
            <consortium name="EnsemblPlants"/>
        </authorList>
    </citation>
    <scope>IDENTIFICATION</scope>
</reference>
<organism evidence="2 3">
    <name type="scientific">Chenopodium quinoa</name>
    <name type="common">Quinoa</name>
    <dbReference type="NCBI Taxonomy" id="63459"/>
    <lineage>
        <taxon>Eukaryota</taxon>
        <taxon>Viridiplantae</taxon>
        <taxon>Streptophyta</taxon>
        <taxon>Embryophyta</taxon>
        <taxon>Tracheophyta</taxon>
        <taxon>Spermatophyta</taxon>
        <taxon>Magnoliopsida</taxon>
        <taxon>eudicotyledons</taxon>
        <taxon>Gunneridae</taxon>
        <taxon>Pentapetalae</taxon>
        <taxon>Caryophyllales</taxon>
        <taxon>Chenopodiaceae</taxon>
        <taxon>Chenopodioideae</taxon>
        <taxon>Atripliceae</taxon>
        <taxon>Chenopodium</taxon>
    </lineage>
</organism>
<dbReference type="GO" id="GO:0007346">
    <property type="term" value="P:regulation of mitotic cell cycle"/>
    <property type="evidence" value="ECO:0007669"/>
    <property type="project" value="TreeGrafter"/>
</dbReference>
<evidence type="ECO:0000256" key="1">
    <source>
        <dbReference type="ARBA" id="ARBA00007478"/>
    </source>
</evidence>
<dbReference type="AlphaFoldDB" id="A0A803LFV8"/>
<evidence type="ECO:0000313" key="2">
    <source>
        <dbReference type="EnsemblPlants" id="AUR62012064-RA:cds"/>
    </source>
</evidence>